<gene>
    <name evidence="1" type="ORF">GJ744_000101</name>
</gene>
<accession>A0A8H7EC20</accession>
<evidence type="ECO:0000313" key="2">
    <source>
        <dbReference type="Proteomes" id="UP000606974"/>
    </source>
</evidence>
<dbReference type="Proteomes" id="UP000606974">
    <property type="component" value="Unassembled WGS sequence"/>
</dbReference>
<sequence>MKLKNQRHLDTASVSGSCYWYFTIHSFCNEYLQQGHFRKDYFKSNNVPAYLPKRTGTLALDGFPLLSHSYIPSLRDVTFALFHRSSAYKSR</sequence>
<reference evidence="1" key="1">
    <citation type="submission" date="2020-02" db="EMBL/GenBank/DDBJ databases">
        <authorList>
            <person name="Palmer J.M."/>
        </authorList>
    </citation>
    <scope>NUCLEOTIDE SEQUENCE</scope>
    <source>
        <strain evidence="1">EPUS1.4</strain>
        <tissue evidence="1">Thallus</tissue>
    </source>
</reference>
<evidence type="ECO:0000313" key="1">
    <source>
        <dbReference type="EMBL" id="KAF7514331.1"/>
    </source>
</evidence>
<proteinExistence type="predicted"/>
<keyword evidence="2" id="KW-1185">Reference proteome</keyword>
<organism evidence="1 2">
    <name type="scientific">Endocarpon pusillum</name>
    <dbReference type="NCBI Taxonomy" id="364733"/>
    <lineage>
        <taxon>Eukaryota</taxon>
        <taxon>Fungi</taxon>
        <taxon>Dikarya</taxon>
        <taxon>Ascomycota</taxon>
        <taxon>Pezizomycotina</taxon>
        <taxon>Eurotiomycetes</taxon>
        <taxon>Chaetothyriomycetidae</taxon>
        <taxon>Verrucariales</taxon>
        <taxon>Verrucariaceae</taxon>
        <taxon>Endocarpon</taxon>
    </lineage>
</organism>
<dbReference type="AlphaFoldDB" id="A0A8H7EC20"/>
<comment type="caution">
    <text evidence="1">The sequence shown here is derived from an EMBL/GenBank/DDBJ whole genome shotgun (WGS) entry which is preliminary data.</text>
</comment>
<dbReference type="EMBL" id="JAACFV010000001">
    <property type="protein sequence ID" value="KAF7514331.1"/>
    <property type="molecule type" value="Genomic_DNA"/>
</dbReference>
<protein>
    <submittedName>
        <fullName evidence="1">Uncharacterized protein</fullName>
    </submittedName>
</protein>
<name>A0A8H7EC20_9EURO</name>